<dbReference type="CDD" id="cd04647">
    <property type="entry name" value="LbH_MAT_like"/>
    <property type="match status" value="1"/>
</dbReference>
<dbReference type="InterPro" id="IPR011004">
    <property type="entry name" value="Trimer_LpxA-like_sf"/>
</dbReference>
<sequence>MISLKSIHYLLKEIKERKVIIWGAGIIGETILNFLTQEKYKIDYFIDSSEEKQGRMFLEHEVFNPSKIKNLSSEYFIFVALEKYHKSVNDTLIAWGYSEYKDFFYTSNFEKVVGVSSYKDNMENEIISETLCDDSKVVFKGANNKLIIETGVLLRNTTITFRNDNGYCYIGKNSAYSGSIKVGRNCKVVIGEQLSVTDNCSISTAEATEIIIGNDCMFARDIHIYSHDYHPIFDQHTNQRINPSKSINIGNHVWLAKEVVVLSGSNIADGCVIGWRSVVKSNIPANSTAVGIPAIVKKSNIAWDRKLLS</sequence>
<gene>
    <name evidence="2" type="ORF">ACFP56_19780</name>
</gene>
<dbReference type="Proteomes" id="UP001596233">
    <property type="component" value="Unassembled WGS sequence"/>
</dbReference>
<dbReference type="InterPro" id="IPR051159">
    <property type="entry name" value="Hexapeptide_acetyltransf"/>
</dbReference>
<dbReference type="EMBL" id="JBHSTE010000008">
    <property type="protein sequence ID" value="MFC6334876.1"/>
    <property type="molecule type" value="Genomic_DNA"/>
</dbReference>
<dbReference type="InterPro" id="IPR029063">
    <property type="entry name" value="SAM-dependent_MTases_sf"/>
</dbReference>
<dbReference type="SUPFAM" id="SSF53335">
    <property type="entry name" value="S-adenosyl-L-methionine-dependent methyltransferases"/>
    <property type="match status" value="1"/>
</dbReference>
<evidence type="ECO:0000313" key="2">
    <source>
        <dbReference type="EMBL" id="MFC6334876.1"/>
    </source>
</evidence>
<evidence type="ECO:0000313" key="3">
    <source>
        <dbReference type="Proteomes" id="UP001596233"/>
    </source>
</evidence>
<proteinExistence type="predicted"/>
<dbReference type="Gene3D" id="2.160.10.10">
    <property type="entry name" value="Hexapeptide repeat proteins"/>
    <property type="match status" value="1"/>
</dbReference>
<feature type="domain" description="C-methyltransferase" evidence="1">
    <location>
        <begin position="14"/>
        <end position="79"/>
    </location>
</feature>
<evidence type="ECO:0000259" key="1">
    <source>
        <dbReference type="Pfam" id="PF08484"/>
    </source>
</evidence>
<accession>A0ABW1VAJ3</accession>
<name>A0ABW1VAJ3_9BACL</name>
<dbReference type="RefSeq" id="WP_379237860.1">
    <property type="nucleotide sequence ID" value="NZ_JBHSTE010000008.1"/>
</dbReference>
<dbReference type="Pfam" id="PF08484">
    <property type="entry name" value="Methyltransf_14"/>
    <property type="match status" value="1"/>
</dbReference>
<dbReference type="PANTHER" id="PTHR23416:SF78">
    <property type="entry name" value="LIPOPOLYSACCHARIDE BIOSYNTHESIS O-ACETYL TRANSFERASE WBBJ-RELATED"/>
    <property type="match status" value="1"/>
</dbReference>
<dbReference type="SUPFAM" id="SSF51161">
    <property type="entry name" value="Trimeric LpxA-like enzymes"/>
    <property type="match status" value="1"/>
</dbReference>
<dbReference type="Gene3D" id="3.40.50.720">
    <property type="entry name" value="NAD(P)-binding Rossmann-like Domain"/>
    <property type="match status" value="1"/>
</dbReference>
<dbReference type="PANTHER" id="PTHR23416">
    <property type="entry name" value="SIALIC ACID SYNTHASE-RELATED"/>
    <property type="match status" value="1"/>
</dbReference>
<dbReference type="InterPro" id="IPR013691">
    <property type="entry name" value="MeTrfase_14"/>
</dbReference>
<protein>
    <recommendedName>
        <fullName evidence="1">C-methyltransferase domain-containing protein</fullName>
    </recommendedName>
</protein>
<organism evidence="2 3">
    <name type="scientific">Paenibacillus septentrionalis</name>
    <dbReference type="NCBI Taxonomy" id="429342"/>
    <lineage>
        <taxon>Bacteria</taxon>
        <taxon>Bacillati</taxon>
        <taxon>Bacillota</taxon>
        <taxon>Bacilli</taxon>
        <taxon>Bacillales</taxon>
        <taxon>Paenibacillaceae</taxon>
        <taxon>Paenibacillus</taxon>
    </lineage>
</organism>
<keyword evidence="3" id="KW-1185">Reference proteome</keyword>
<reference evidence="3" key="1">
    <citation type="journal article" date="2019" name="Int. J. Syst. Evol. Microbiol.">
        <title>The Global Catalogue of Microorganisms (GCM) 10K type strain sequencing project: providing services to taxonomists for standard genome sequencing and annotation.</title>
        <authorList>
            <consortium name="The Broad Institute Genomics Platform"/>
            <consortium name="The Broad Institute Genome Sequencing Center for Infectious Disease"/>
            <person name="Wu L."/>
            <person name="Ma J."/>
        </authorList>
    </citation>
    <scope>NUCLEOTIDE SEQUENCE [LARGE SCALE GENOMIC DNA]</scope>
    <source>
        <strain evidence="3">PCU 280</strain>
    </source>
</reference>
<comment type="caution">
    <text evidence="2">The sequence shown here is derived from an EMBL/GenBank/DDBJ whole genome shotgun (WGS) entry which is preliminary data.</text>
</comment>